<dbReference type="Proteomes" id="UP000485367">
    <property type="component" value="Unassembled WGS sequence"/>
</dbReference>
<dbReference type="InterPro" id="IPR050696">
    <property type="entry name" value="FtsA/MreB"/>
</dbReference>
<protein>
    <recommendedName>
        <fullName evidence="5 6">Cell division protein FtsA</fullName>
    </recommendedName>
</protein>
<evidence type="ECO:0000259" key="7">
    <source>
        <dbReference type="SMART" id="SM00842"/>
    </source>
</evidence>
<comment type="similarity">
    <text evidence="5 6">Belongs to the FtsA/MreB family.</text>
</comment>
<dbReference type="SMART" id="SM00842">
    <property type="entry name" value="FtsA"/>
    <property type="match status" value="1"/>
</dbReference>
<comment type="subcellular location">
    <subcellularLocation>
        <location evidence="5">Cell membrane</location>
        <topology evidence="5">Peripheral membrane protein</topology>
        <orientation evidence="5">Cytoplasmic side</orientation>
    </subcellularLocation>
    <text evidence="5">Localizes to the Z ring in an FtsZ-dependent manner. Targeted to the membrane through a conserved C-terminal amphipathic helix.</text>
</comment>
<proteinExistence type="inferred from homology"/>
<feature type="domain" description="SHS2" evidence="7">
    <location>
        <begin position="7"/>
        <end position="194"/>
    </location>
</feature>
<dbReference type="AlphaFoldDB" id="A0A1V5SFH1"/>
<dbReference type="GO" id="GO:0032153">
    <property type="term" value="C:cell division site"/>
    <property type="evidence" value="ECO:0007669"/>
    <property type="project" value="UniProtKB-UniRule"/>
</dbReference>
<dbReference type="SUPFAM" id="SSF53067">
    <property type="entry name" value="Actin-like ATPase domain"/>
    <property type="match status" value="2"/>
</dbReference>
<evidence type="ECO:0000256" key="1">
    <source>
        <dbReference type="ARBA" id="ARBA00022475"/>
    </source>
</evidence>
<sequence length="416" mass="44442">MTQQDSIVGIDVGTTKVSVAVGQINEGMIQVLALHSVANSGMRKGYVVDVEEVVSNISLAIEEVERMCGFTLTNCLTSICSNQIVCVESKGVIATTRNDSEITEEDVIKAVEAAKTVALPPNYEIIHIVPKYFMVDGQNPIKEPVGLNGIRLEVSTCVVGTSTPPLRNLSKTLTMAGLEIEGIVFSPIASAKCAINKKQKEQGVVMIDFGASNTSIAVFIEGSLIHAKVFPIGSNHITNDIAIGLKISIEAAEKIKITEGSALKDSARESEKINLSKYEENEESTVSKKYVCEIIEARLNEIFSLIKEELKSIEVEGLLPAGAVISGGGAKLNDLQTFAKSSLSLPVQISRPSSELSGVIDKSDDPIYAGAIGLMLWGIDEMNSIVSNKGKAINLDFGKFGGALDKVKGIFKNLLP</sequence>
<dbReference type="EMBL" id="MWBO01000008">
    <property type="protein sequence ID" value="OQA53205.1"/>
    <property type="molecule type" value="Genomic_DNA"/>
</dbReference>
<evidence type="ECO:0000313" key="8">
    <source>
        <dbReference type="EMBL" id="OQA53205.1"/>
    </source>
</evidence>
<dbReference type="HAMAP" id="MF_02033">
    <property type="entry name" value="FtsA"/>
    <property type="match status" value="1"/>
</dbReference>
<keyword evidence="3 5" id="KW-0472">Membrane</keyword>
<evidence type="ECO:0000256" key="3">
    <source>
        <dbReference type="ARBA" id="ARBA00023136"/>
    </source>
</evidence>
<organism evidence="8">
    <name type="scientific">candidate division WS2 bacterium ADurb.Bin280</name>
    <dbReference type="NCBI Taxonomy" id="1852829"/>
    <lineage>
        <taxon>Bacteria</taxon>
        <taxon>candidate division WS2</taxon>
    </lineage>
</organism>
<dbReference type="PANTHER" id="PTHR32432">
    <property type="entry name" value="CELL DIVISION PROTEIN FTSA-RELATED"/>
    <property type="match status" value="1"/>
</dbReference>
<evidence type="ECO:0000256" key="5">
    <source>
        <dbReference type="HAMAP-Rule" id="MF_02033"/>
    </source>
</evidence>
<keyword evidence="4 5" id="KW-0131">Cell cycle</keyword>
<keyword evidence="1 5" id="KW-1003">Cell membrane</keyword>
<dbReference type="GO" id="GO:0043093">
    <property type="term" value="P:FtsZ-dependent cytokinesis"/>
    <property type="evidence" value="ECO:0007669"/>
    <property type="project" value="UniProtKB-UniRule"/>
</dbReference>
<dbReference type="PANTHER" id="PTHR32432:SF4">
    <property type="entry name" value="CELL DIVISION PROTEIN FTSA"/>
    <property type="match status" value="1"/>
</dbReference>
<dbReference type="InterPro" id="IPR020823">
    <property type="entry name" value="Cell_div_FtsA"/>
</dbReference>
<name>A0A1V5SFH1_9BACT</name>
<comment type="function">
    <text evidence="5 6">Cell division protein that is involved in the assembly of the Z ring. May serve as a membrane anchor for the Z ring.</text>
</comment>
<evidence type="ECO:0000256" key="6">
    <source>
        <dbReference type="PIRNR" id="PIRNR003101"/>
    </source>
</evidence>
<reference evidence="8" key="1">
    <citation type="submission" date="2017-02" db="EMBL/GenBank/DDBJ databases">
        <title>Delving into the versatile metabolic prowess of the omnipresent phylum Bacteroidetes.</title>
        <authorList>
            <person name="Nobu M.K."/>
            <person name="Mei R."/>
            <person name="Narihiro T."/>
            <person name="Kuroda K."/>
            <person name="Liu W.-T."/>
        </authorList>
    </citation>
    <scope>NUCLEOTIDE SEQUENCE</scope>
    <source>
        <strain evidence="8">ADurb.Bin280</strain>
    </source>
</reference>
<dbReference type="Gene3D" id="3.30.1490.110">
    <property type="match status" value="1"/>
</dbReference>
<accession>A0A1V5SFH1</accession>
<dbReference type="Pfam" id="PF02491">
    <property type="entry name" value="SHS2_FTSA"/>
    <property type="match status" value="1"/>
</dbReference>
<dbReference type="GO" id="GO:0009898">
    <property type="term" value="C:cytoplasmic side of plasma membrane"/>
    <property type="evidence" value="ECO:0007669"/>
    <property type="project" value="UniProtKB-UniRule"/>
</dbReference>
<dbReference type="InterPro" id="IPR043129">
    <property type="entry name" value="ATPase_NBD"/>
</dbReference>
<dbReference type="Pfam" id="PF14450">
    <property type="entry name" value="FtsA"/>
    <property type="match status" value="1"/>
</dbReference>
<comment type="subunit">
    <text evidence="5">Self-interacts. Interacts with FtsZ.</text>
</comment>
<evidence type="ECO:0000256" key="4">
    <source>
        <dbReference type="ARBA" id="ARBA00023306"/>
    </source>
</evidence>
<dbReference type="InterPro" id="IPR003494">
    <property type="entry name" value="SHS2_FtsA"/>
</dbReference>
<evidence type="ECO:0000256" key="2">
    <source>
        <dbReference type="ARBA" id="ARBA00022618"/>
    </source>
</evidence>
<dbReference type="NCBIfam" id="TIGR01174">
    <property type="entry name" value="ftsA"/>
    <property type="match status" value="1"/>
</dbReference>
<dbReference type="Gene3D" id="3.30.420.40">
    <property type="match status" value="2"/>
</dbReference>
<gene>
    <name evidence="8" type="primary">ftsA_1</name>
    <name evidence="5" type="synonym">ftsA</name>
    <name evidence="8" type="ORF">BWY43_00132</name>
</gene>
<keyword evidence="2 5" id="KW-0132">Cell division</keyword>
<dbReference type="PIRSF" id="PIRSF003101">
    <property type="entry name" value="FtsA"/>
    <property type="match status" value="1"/>
</dbReference>
<dbReference type="CDD" id="cd24048">
    <property type="entry name" value="ASKHA_NBD_FtsA"/>
    <property type="match status" value="1"/>
</dbReference>
<comment type="caution">
    <text evidence="8">The sequence shown here is derived from an EMBL/GenBank/DDBJ whole genome shotgun (WGS) entry which is preliminary data.</text>
</comment>